<organism evidence="1 2">
    <name type="scientific">Gibberella nygamai</name>
    <name type="common">Bean root rot disease fungus</name>
    <name type="synonym">Fusarium nygamai</name>
    <dbReference type="NCBI Taxonomy" id="42673"/>
    <lineage>
        <taxon>Eukaryota</taxon>
        <taxon>Fungi</taxon>
        <taxon>Dikarya</taxon>
        <taxon>Ascomycota</taxon>
        <taxon>Pezizomycotina</taxon>
        <taxon>Sordariomycetes</taxon>
        <taxon>Hypocreomycetidae</taxon>
        <taxon>Hypocreales</taxon>
        <taxon>Nectriaceae</taxon>
        <taxon>Fusarium</taxon>
        <taxon>Fusarium fujikuroi species complex</taxon>
    </lineage>
</organism>
<evidence type="ECO:0000313" key="2">
    <source>
        <dbReference type="Proteomes" id="UP000236664"/>
    </source>
</evidence>
<sequence>MKYKLLKTEVHKLQDGSPGNDKEAILEKLLTLEVADVQRLSKMPDFKSLCKR</sequence>
<reference evidence="1 2" key="1">
    <citation type="submission" date="2017-06" db="EMBL/GenBank/DDBJ databases">
        <title>Genome of Fusarium nygamai isolate CS10214.</title>
        <authorList>
            <person name="Gardiner D.M."/>
            <person name="Obanor F."/>
            <person name="Kazan K."/>
        </authorList>
    </citation>
    <scope>NUCLEOTIDE SEQUENCE [LARGE SCALE GENOMIC DNA]</scope>
    <source>
        <strain evidence="1 2">CS10214</strain>
    </source>
</reference>
<dbReference type="AlphaFoldDB" id="A0A2K0WJD6"/>
<comment type="caution">
    <text evidence="1">The sequence shown here is derived from an EMBL/GenBank/DDBJ whole genome shotgun (WGS) entry which is preliminary data.</text>
</comment>
<accession>A0A2K0WJD6</accession>
<protein>
    <submittedName>
        <fullName evidence="1">Uncharacterized protein</fullName>
    </submittedName>
</protein>
<evidence type="ECO:0000313" key="1">
    <source>
        <dbReference type="EMBL" id="PNP82390.1"/>
    </source>
</evidence>
<dbReference type="EMBL" id="MTQA01000057">
    <property type="protein sequence ID" value="PNP82390.1"/>
    <property type="molecule type" value="Genomic_DNA"/>
</dbReference>
<gene>
    <name evidence="1" type="ORF">FNYG_04099</name>
</gene>
<dbReference type="OrthoDB" id="5068513at2759"/>
<keyword evidence="2" id="KW-1185">Reference proteome</keyword>
<name>A0A2K0WJD6_GIBNY</name>
<proteinExistence type="predicted"/>
<dbReference type="Proteomes" id="UP000236664">
    <property type="component" value="Unassembled WGS sequence"/>
</dbReference>